<sequence length="179" mass="19781">MNRTWVGVAVALLLFVCSDSGLPGHTSPEPFTDFETLSVDNRGCIFDCPVFEVRIFSDGRVRHSGPIFAQTGGTEEFRIDRASLVRIAHALREAHIDDMRDRYVDEADGCASVMTDQSTLVLHVNRGRGKRNKSVELYTGCFGGSVPAERINALLEAIDHVTGTGTLVERRIQARPRVH</sequence>
<keyword evidence="4" id="KW-1185">Reference proteome</keyword>
<dbReference type="KEGG" id="mfy:HH212_19870"/>
<reference evidence="3 4" key="1">
    <citation type="submission" date="2020-04" db="EMBL/GenBank/DDBJ databases">
        <title>Genome sequencing of novel species.</title>
        <authorList>
            <person name="Heo J."/>
            <person name="Kim S.-J."/>
            <person name="Kim J.-S."/>
            <person name="Hong S.-B."/>
            <person name="Kwon S.-W."/>
        </authorList>
    </citation>
    <scope>NUCLEOTIDE SEQUENCE [LARGE SCALE GENOMIC DNA]</scope>
    <source>
        <strain evidence="3 4">GN2-R2</strain>
    </source>
</reference>
<dbReference type="InterPro" id="IPR045497">
    <property type="entry name" value="DUF6438"/>
</dbReference>
<evidence type="ECO:0000313" key="4">
    <source>
        <dbReference type="Proteomes" id="UP000502415"/>
    </source>
</evidence>
<protein>
    <recommendedName>
        <fullName evidence="2">DUF6438 domain-containing protein</fullName>
    </recommendedName>
</protein>
<name>A0A7Z2VZJ1_9BURK</name>
<organism evidence="3 4">
    <name type="scientific">Massilia forsythiae</name>
    <dbReference type="NCBI Taxonomy" id="2728020"/>
    <lineage>
        <taxon>Bacteria</taxon>
        <taxon>Pseudomonadati</taxon>
        <taxon>Pseudomonadota</taxon>
        <taxon>Betaproteobacteria</taxon>
        <taxon>Burkholderiales</taxon>
        <taxon>Oxalobacteraceae</taxon>
        <taxon>Telluria group</taxon>
        <taxon>Massilia</taxon>
    </lineage>
</organism>
<feature type="domain" description="DUF6438" evidence="2">
    <location>
        <begin position="36"/>
        <end position="159"/>
    </location>
</feature>
<evidence type="ECO:0000256" key="1">
    <source>
        <dbReference type="SAM" id="SignalP"/>
    </source>
</evidence>
<feature type="chain" id="PRO_5031191591" description="DUF6438 domain-containing protein" evidence="1">
    <location>
        <begin position="22"/>
        <end position="179"/>
    </location>
</feature>
<evidence type="ECO:0000259" key="2">
    <source>
        <dbReference type="Pfam" id="PF20033"/>
    </source>
</evidence>
<feature type="signal peptide" evidence="1">
    <location>
        <begin position="1"/>
        <end position="21"/>
    </location>
</feature>
<dbReference type="Proteomes" id="UP000502415">
    <property type="component" value="Chromosome"/>
</dbReference>
<proteinExistence type="predicted"/>
<gene>
    <name evidence="3" type="ORF">HH212_19870</name>
</gene>
<dbReference type="RefSeq" id="WP_170204082.1">
    <property type="nucleotide sequence ID" value="NZ_CP051685.1"/>
</dbReference>
<keyword evidence="1" id="KW-0732">Signal</keyword>
<dbReference type="AlphaFoldDB" id="A0A7Z2VZJ1"/>
<accession>A0A7Z2VZJ1</accession>
<dbReference type="Pfam" id="PF20033">
    <property type="entry name" value="DUF6438"/>
    <property type="match status" value="1"/>
</dbReference>
<dbReference type="EMBL" id="CP051685">
    <property type="protein sequence ID" value="QJE01995.1"/>
    <property type="molecule type" value="Genomic_DNA"/>
</dbReference>
<evidence type="ECO:0000313" key="3">
    <source>
        <dbReference type="EMBL" id="QJE01995.1"/>
    </source>
</evidence>